<name>A0ABP8GDV9_9BURK</name>
<evidence type="ECO:0000313" key="3">
    <source>
        <dbReference type="EMBL" id="GAA4322538.1"/>
    </source>
</evidence>
<organism evidence="3 4">
    <name type="scientific">Pigmentiphaga soli</name>
    <dbReference type="NCBI Taxonomy" id="1007095"/>
    <lineage>
        <taxon>Bacteria</taxon>
        <taxon>Pseudomonadati</taxon>
        <taxon>Pseudomonadota</taxon>
        <taxon>Betaproteobacteria</taxon>
        <taxon>Burkholderiales</taxon>
        <taxon>Alcaligenaceae</taxon>
        <taxon>Pigmentiphaga</taxon>
    </lineage>
</organism>
<reference evidence="4" key="1">
    <citation type="journal article" date="2019" name="Int. J. Syst. Evol. Microbiol.">
        <title>The Global Catalogue of Microorganisms (GCM) 10K type strain sequencing project: providing services to taxonomists for standard genome sequencing and annotation.</title>
        <authorList>
            <consortium name="The Broad Institute Genomics Platform"/>
            <consortium name="The Broad Institute Genome Sequencing Center for Infectious Disease"/>
            <person name="Wu L."/>
            <person name="Ma J."/>
        </authorList>
    </citation>
    <scope>NUCLEOTIDE SEQUENCE [LARGE SCALE GENOMIC DNA]</scope>
    <source>
        <strain evidence="4">JCM 17666</strain>
    </source>
</reference>
<dbReference type="Pfam" id="PF03401">
    <property type="entry name" value="TctC"/>
    <property type="match status" value="1"/>
</dbReference>
<dbReference type="EMBL" id="BAABFO010000001">
    <property type="protein sequence ID" value="GAA4322538.1"/>
    <property type="molecule type" value="Genomic_DNA"/>
</dbReference>
<dbReference type="Gene3D" id="3.40.190.150">
    <property type="entry name" value="Bordetella uptake gene, domain 1"/>
    <property type="match status" value="1"/>
</dbReference>
<gene>
    <name evidence="3" type="ORF">GCM10023144_02590</name>
</gene>
<dbReference type="RefSeq" id="WP_345245522.1">
    <property type="nucleotide sequence ID" value="NZ_BAABFO010000001.1"/>
</dbReference>
<comment type="caution">
    <text evidence="3">The sequence shown here is derived from an EMBL/GenBank/DDBJ whole genome shotgun (WGS) entry which is preliminary data.</text>
</comment>
<dbReference type="Proteomes" id="UP001501671">
    <property type="component" value="Unassembled WGS sequence"/>
</dbReference>
<dbReference type="Gene3D" id="3.40.190.10">
    <property type="entry name" value="Periplasmic binding protein-like II"/>
    <property type="match status" value="1"/>
</dbReference>
<evidence type="ECO:0000313" key="4">
    <source>
        <dbReference type="Proteomes" id="UP001501671"/>
    </source>
</evidence>
<evidence type="ECO:0000256" key="1">
    <source>
        <dbReference type="ARBA" id="ARBA00006987"/>
    </source>
</evidence>
<sequence length="325" mass="34040">MKNFFRKFAALALAGACAAPAAAQDGYPARPIRLLVAYASGGPTDVIARVLAQDMSATLGQTVYVENQGAASSMVAAREIRAAAPDGYSLLFAAVGHNVNPILQRERAGYDPQKDFAPIASVATTPLIVVTAYDAPVQTMGDLVKLIRSKPQGVTFGSSGTGGSGHLAGELLATTLHQKMLHVPFRGTSAALLDVMAGRVDFMFYPIVGVAEARQARKLKVLAAATAQRLPQFPDVPTMAEVGLPGFEETAPWIGMLAPAGTPPAIVGRLNAAVAAALAKPQVRTRIEGMGGIPMGSSPQEFAAYLQRDYSRWEKVIRAAGVTVD</sequence>
<comment type="similarity">
    <text evidence="1">Belongs to the UPF0065 (bug) family.</text>
</comment>
<protein>
    <submittedName>
        <fullName evidence="3">Tripartite tricarboxylate transporter substrate binding protein</fullName>
    </submittedName>
</protein>
<dbReference type="InterPro" id="IPR042100">
    <property type="entry name" value="Bug_dom1"/>
</dbReference>
<feature type="chain" id="PRO_5045120358" evidence="2">
    <location>
        <begin position="24"/>
        <end position="325"/>
    </location>
</feature>
<evidence type="ECO:0000256" key="2">
    <source>
        <dbReference type="SAM" id="SignalP"/>
    </source>
</evidence>
<dbReference type="InterPro" id="IPR005064">
    <property type="entry name" value="BUG"/>
</dbReference>
<proteinExistence type="inferred from homology"/>
<dbReference type="PANTHER" id="PTHR42928">
    <property type="entry name" value="TRICARBOXYLATE-BINDING PROTEIN"/>
    <property type="match status" value="1"/>
</dbReference>
<dbReference type="PANTHER" id="PTHR42928:SF5">
    <property type="entry name" value="BLR1237 PROTEIN"/>
    <property type="match status" value="1"/>
</dbReference>
<dbReference type="SUPFAM" id="SSF53850">
    <property type="entry name" value="Periplasmic binding protein-like II"/>
    <property type="match status" value="1"/>
</dbReference>
<accession>A0ABP8GDV9</accession>
<feature type="signal peptide" evidence="2">
    <location>
        <begin position="1"/>
        <end position="23"/>
    </location>
</feature>
<keyword evidence="2" id="KW-0732">Signal</keyword>
<dbReference type="PIRSF" id="PIRSF017082">
    <property type="entry name" value="YflP"/>
    <property type="match status" value="1"/>
</dbReference>
<keyword evidence="4" id="KW-1185">Reference proteome</keyword>